<dbReference type="Proteomes" id="UP000835052">
    <property type="component" value="Unassembled WGS sequence"/>
</dbReference>
<dbReference type="GO" id="GO:0016020">
    <property type="term" value="C:membrane"/>
    <property type="evidence" value="ECO:0007669"/>
    <property type="project" value="UniProtKB-SubCell"/>
</dbReference>
<dbReference type="Pfam" id="PF10292">
    <property type="entry name" value="7TM_GPCR_Srab"/>
    <property type="match status" value="1"/>
</dbReference>
<evidence type="ECO:0000256" key="2">
    <source>
        <dbReference type="ARBA" id="ARBA00022692"/>
    </source>
</evidence>
<name>A0A8S1HET6_9PELO</name>
<keyword evidence="2 5" id="KW-0812">Transmembrane</keyword>
<dbReference type="AlphaFoldDB" id="A0A8S1HET6"/>
<feature type="transmembrane region" description="Helical" evidence="5">
    <location>
        <begin position="12"/>
        <end position="33"/>
    </location>
</feature>
<dbReference type="PANTHER" id="PTHR47521">
    <property type="entry name" value="SERPENTINE RECEPTOR, CLASS E (EPSILON)-RELATED"/>
    <property type="match status" value="1"/>
</dbReference>
<accession>A0A8S1HET6</accession>
<proteinExistence type="predicted"/>
<evidence type="ECO:0000256" key="4">
    <source>
        <dbReference type="ARBA" id="ARBA00023136"/>
    </source>
</evidence>
<dbReference type="InterPro" id="IPR019408">
    <property type="entry name" value="7TM_GPCR_serpentine_rcpt_Srab"/>
</dbReference>
<evidence type="ECO:0008006" key="8">
    <source>
        <dbReference type="Google" id="ProtNLM"/>
    </source>
</evidence>
<organism evidence="6 7">
    <name type="scientific">Caenorhabditis auriculariae</name>
    <dbReference type="NCBI Taxonomy" id="2777116"/>
    <lineage>
        <taxon>Eukaryota</taxon>
        <taxon>Metazoa</taxon>
        <taxon>Ecdysozoa</taxon>
        <taxon>Nematoda</taxon>
        <taxon>Chromadorea</taxon>
        <taxon>Rhabditida</taxon>
        <taxon>Rhabditina</taxon>
        <taxon>Rhabditomorpha</taxon>
        <taxon>Rhabditoidea</taxon>
        <taxon>Rhabditidae</taxon>
        <taxon>Peloderinae</taxon>
        <taxon>Caenorhabditis</taxon>
    </lineage>
</organism>
<feature type="transmembrane region" description="Helical" evidence="5">
    <location>
        <begin position="45"/>
        <end position="65"/>
    </location>
</feature>
<dbReference type="EMBL" id="CAJGYM010000023">
    <property type="protein sequence ID" value="CAD6191810.1"/>
    <property type="molecule type" value="Genomic_DNA"/>
</dbReference>
<evidence type="ECO:0000313" key="6">
    <source>
        <dbReference type="EMBL" id="CAD6191810.1"/>
    </source>
</evidence>
<keyword evidence="4 5" id="KW-0472">Membrane</keyword>
<evidence type="ECO:0000256" key="1">
    <source>
        <dbReference type="ARBA" id="ARBA00004141"/>
    </source>
</evidence>
<feature type="transmembrane region" description="Helical" evidence="5">
    <location>
        <begin position="150"/>
        <end position="170"/>
    </location>
</feature>
<dbReference type="OrthoDB" id="5794765at2759"/>
<sequence>MTGFCSMLRGAYTVATLMEGSSFIAIMVERTIASVYFRTYETRTMFHLGVVLAATQWTLATFTMIGSRMSPANKNNYSRLPCQKDLTSGKIAGFIVAFVLLGDILSFFGFLRIFFYNLRLHKHRNTRRTSLKEIYQITENVRTTRTLSPVLAAMLTGSLAECFLVVYRLYVDRILEKLPENEKEPFFVEKLGRGAEVSQLFDILSDATKISFCYLMLAHPSLYRRFRRMYWRSSKVEQSKSAPVALDGTDLQFNTSEETEHHFGSLRQLWK</sequence>
<dbReference type="InterPro" id="IPR052860">
    <property type="entry name" value="NRL-GPCR1"/>
</dbReference>
<evidence type="ECO:0000313" key="7">
    <source>
        <dbReference type="Proteomes" id="UP000835052"/>
    </source>
</evidence>
<dbReference type="Gene3D" id="1.20.1070.10">
    <property type="entry name" value="Rhodopsin 7-helix transmembrane proteins"/>
    <property type="match status" value="1"/>
</dbReference>
<evidence type="ECO:0000256" key="5">
    <source>
        <dbReference type="SAM" id="Phobius"/>
    </source>
</evidence>
<keyword evidence="3 5" id="KW-1133">Transmembrane helix</keyword>
<feature type="transmembrane region" description="Helical" evidence="5">
    <location>
        <begin position="91"/>
        <end position="118"/>
    </location>
</feature>
<protein>
    <recommendedName>
        <fullName evidence="8">G-protein coupled receptors family 1 profile domain-containing protein</fullName>
    </recommendedName>
</protein>
<dbReference type="PANTHER" id="PTHR47521:SF7">
    <property type="entry name" value="SERPENTINE RECEPTOR CLASS EPSILON-6"/>
    <property type="match status" value="1"/>
</dbReference>
<evidence type="ECO:0000256" key="3">
    <source>
        <dbReference type="ARBA" id="ARBA00022989"/>
    </source>
</evidence>
<keyword evidence="7" id="KW-1185">Reference proteome</keyword>
<comment type="caution">
    <text evidence="6">The sequence shown here is derived from an EMBL/GenBank/DDBJ whole genome shotgun (WGS) entry which is preliminary data.</text>
</comment>
<reference evidence="6" key="1">
    <citation type="submission" date="2020-10" db="EMBL/GenBank/DDBJ databases">
        <authorList>
            <person name="Kikuchi T."/>
        </authorList>
    </citation>
    <scope>NUCLEOTIDE SEQUENCE</scope>
    <source>
        <strain evidence="6">NKZ352</strain>
    </source>
</reference>
<comment type="subcellular location">
    <subcellularLocation>
        <location evidence="1">Membrane</location>
        <topology evidence="1">Multi-pass membrane protein</topology>
    </subcellularLocation>
</comment>
<gene>
    <name evidence="6" type="ORF">CAUJ_LOCUS7729</name>
</gene>